<feature type="region of interest" description="Disordered" evidence="1">
    <location>
        <begin position="324"/>
        <end position="352"/>
    </location>
</feature>
<keyword evidence="3" id="KW-1185">Reference proteome</keyword>
<reference evidence="2 3" key="1">
    <citation type="journal article" date="2020" name="BMC Genomics">
        <title>Intraspecific diversification of the crop wild relative Brassica cretica Lam. using demographic model selection.</title>
        <authorList>
            <person name="Kioukis A."/>
            <person name="Michalopoulou V.A."/>
            <person name="Briers L."/>
            <person name="Pirintsos S."/>
            <person name="Studholme D.J."/>
            <person name="Pavlidis P."/>
            <person name="Sarris P.F."/>
        </authorList>
    </citation>
    <scope>NUCLEOTIDE SEQUENCE [LARGE SCALE GENOMIC DNA]</scope>
    <source>
        <strain evidence="3">cv. PFS-1207/04</strain>
    </source>
</reference>
<comment type="caution">
    <text evidence="2">The sequence shown here is derived from an EMBL/GenBank/DDBJ whole genome shotgun (WGS) entry which is preliminary data.</text>
</comment>
<accession>A0ABQ7BQH7</accession>
<proteinExistence type="predicted"/>
<name>A0ABQ7BQH7_BRACR</name>
<feature type="compositionally biased region" description="Low complexity" evidence="1">
    <location>
        <begin position="332"/>
        <end position="347"/>
    </location>
</feature>
<gene>
    <name evidence="2" type="ORF">DY000_02042172</name>
</gene>
<evidence type="ECO:0000313" key="3">
    <source>
        <dbReference type="Proteomes" id="UP000266723"/>
    </source>
</evidence>
<organism evidence="2 3">
    <name type="scientific">Brassica cretica</name>
    <name type="common">Mustard</name>
    <dbReference type="NCBI Taxonomy" id="69181"/>
    <lineage>
        <taxon>Eukaryota</taxon>
        <taxon>Viridiplantae</taxon>
        <taxon>Streptophyta</taxon>
        <taxon>Embryophyta</taxon>
        <taxon>Tracheophyta</taxon>
        <taxon>Spermatophyta</taxon>
        <taxon>Magnoliopsida</taxon>
        <taxon>eudicotyledons</taxon>
        <taxon>Gunneridae</taxon>
        <taxon>Pentapetalae</taxon>
        <taxon>rosids</taxon>
        <taxon>malvids</taxon>
        <taxon>Brassicales</taxon>
        <taxon>Brassicaceae</taxon>
        <taxon>Brassiceae</taxon>
        <taxon>Brassica</taxon>
    </lineage>
</organism>
<evidence type="ECO:0000313" key="2">
    <source>
        <dbReference type="EMBL" id="KAF3534325.1"/>
    </source>
</evidence>
<dbReference type="EMBL" id="QGKV02001507">
    <property type="protein sequence ID" value="KAF3534325.1"/>
    <property type="molecule type" value="Genomic_DNA"/>
</dbReference>
<sequence length="430" mass="48604">MIGYRLENDLLKNIRPDSRIEKFCTRNILLRPGGFGIYPPGTRRFWGRTFRDMEVPRCWTALPVCFCSFRRRLMTRSSCSLPPLGGISGYMARKSGSNVVGSWDPEPGSWDPEPGSWNPEPKSWDPEPRSWNPEPRGGRAAVFSAFRSSSSDSSCLEALMTSRACYVAAIKTRNQREPKIVEVGFEDGTWNRQEPKTVEPGAILPWRGVSSRVNHGSGEKKLFLAPREHGALVGTWPNGHVALGARGSTGHMAEHNVSVCFSEHGGTLLMSWRSWPEPLWNCELWSWTSRIPFFRETPSCPSWYLIKGRFPFIIRQDKSLGLEAGGRTHTWRQGPRPGGRNPDPRVGTQNLGAGTRNLEAGIRKLECWSTTWSSWRHLGAFRAQKKCLKRSTDEQRTRATSPERRREVAVTHIPERPGQSDMERSLAFIS</sequence>
<feature type="region of interest" description="Disordered" evidence="1">
    <location>
        <begin position="101"/>
        <end position="136"/>
    </location>
</feature>
<dbReference type="Proteomes" id="UP000266723">
    <property type="component" value="Unassembled WGS sequence"/>
</dbReference>
<evidence type="ECO:0000256" key="1">
    <source>
        <dbReference type="SAM" id="MobiDB-lite"/>
    </source>
</evidence>
<protein>
    <submittedName>
        <fullName evidence="2">Uncharacterized protein</fullName>
    </submittedName>
</protein>